<dbReference type="PANTHER" id="PTHR30176:SF3">
    <property type="entry name" value="FERREDOXIN-TYPE PROTEIN NAPH"/>
    <property type="match status" value="1"/>
</dbReference>
<evidence type="ECO:0000256" key="5">
    <source>
        <dbReference type="ARBA" id="ARBA00023004"/>
    </source>
</evidence>
<keyword evidence="2" id="KW-0004">4Fe-4S</keyword>
<keyword evidence="1" id="KW-0813">Transport</keyword>
<feature type="domain" description="4Fe-4S ferredoxin-type" evidence="7">
    <location>
        <begin position="88"/>
        <end position="117"/>
    </location>
</feature>
<dbReference type="GO" id="GO:0046872">
    <property type="term" value="F:metal ion binding"/>
    <property type="evidence" value="ECO:0007669"/>
    <property type="project" value="UniProtKB-KW"/>
</dbReference>
<proteinExistence type="predicted"/>
<name>A0A645G9Z3_9ZZZZ</name>
<dbReference type="GO" id="GO:0051539">
    <property type="term" value="F:4 iron, 4 sulfur cluster binding"/>
    <property type="evidence" value="ECO:0007669"/>
    <property type="project" value="UniProtKB-KW"/>
</dbReference>
<evidence type="ECO:0000259" key="7">
    <source>
        <dbReference type="PROSITE" id="PS51379"/>
    </source>
</evidence>
<evidence type="ECO:0000256" key="3">
    <source>
        <dbReference type="ARBA" id="ARBA00022723"/>
    </source>
</evidence>
<gene>
    <name evidence="8" type="ORF">SDC9_171120</name>
</gene>
<evidence type="ECO:0000256" key="2">
    <source>
        <dbReference type="ARBA" id="ARBA00022485"/>
    </source>
</evidence>
<reference evidence="8" key="1">
    <citation type="submission" date="2019-08" db="EMBL/GenBank/DDBJ databases">
        <authorList>
            <person name="Kucharzyk K."/>
            <person name="Murdoch R.W."/>
            <person name="Higgins S."/>
            <person name="Loffler F."/>
        </authorList>
    </citation>
    <scope>NUCLEOTIDE SEQUENCE</scope>
</reference>
<keyword evidence="4" id="KW-0249">Electron transport</keyword>
<feature type="domain" description="4Fe-4S ferredoxin-type" evidence="7">
    <location>
        <begin position="58"/>
        <end position="87"/>
    </location>
</feature>
<accession>A0A645G9Z3</accession>
<sequence>MVSVDAPLKYMTYYLVLLLFFVLSVVLGKRGACHTICWMAPFLTGGYWLGRLLRLHQLRISSDAAQCIGCSACDKACPMSIPVSKQAKAGAINSSDCILCCECADACPVKVLKLRFIGTGPAVKDEKNRT</sequence>
<evidence type="ECO:0000313" key="8">
    <source>
        <dbReference type="EMBL" id="MPN23727.1"/>
    </source>
</evidence>
<dbReference type="Gene3D" id="3.30.70.20">
    <property type="match status" value="1"/>
</dbReference>
<dbReference type="InterPro" id="IPR051684">
    <property type="entry name" value="Electron_Trans/Redox"/>
</dbReference>
<protein>
    <recommendedName>
        <fullName evidence="7">4Fe-4S ferredoxin-type domain-containing protein</fullName>
    </recommendedName>
</protein>
<dbReference type="InterPro" id="IPR017896">
    <property type="entry name" value="4Fe4S_Fe-S-bd"/>
</dbReference>
<dbReference type="PANTHER" id="PTHR30176">
    <property type="entry name" value="FERREDOXIN-TYPE PROTEIN NAPH"/>
    <property type="match status" value="1"/>
</dbReference>
<keyword evidence="5" id="KW-0408">Iron</keyword>
<keyword evidence="3" id="KW-0479">Metal-binding</keyword>
<evidence type="ECO:0000256" key="6">
    <source>
        <dbReference type="ARBA" id="ARBA00023014"/>
    </source>
</evidence>
<dbReference type="PROSITE" id="PS51379">
    <property type="entry name" value="4FE4S_FER_2"/>
    <property type="match status" value="2"/>
</dbReference>
<dbReference type="GO" id="GO:0005886">
    <property type="term" value="C:plasma membrane"/>
    <property type="evidence" value="ECO:0007669"/>
    <property type="project" value="TreeGrafter"/>
</dbReference>
<dbReference type="EMBL" id="VSSQ01072321">
    <property type="protein sequence ID" value="MPN23727.1"/>
    <property type="molecule type" value="Genomic_DNA"/>
</dbReference>
<comment type="caution">
    <text evidence="8">The sequence shown here is derived from an EMBL/GenBank/DDBJ whole genome shotgun (WGS) entry which is preliminary data.</text>
</comment>
<evidence type="ECO:0000256" key="4">
    <source>
        <dbReference type="ARBA" id="ARBA00022982"/>
    </source>
</evidence>
<organism evidence="8">
    <name type="scientific">bioreactor metagenome</name>
    <dbReference type="NCBI Taxonomy" id="1076179"/>
    <lineage>
        <taxon>unclassified sequences</taxon>
        <taxon>metagenomes</taxon>
        <taxon>ecological metagenomes</taxon>
    </lineage>
</organism>
<dbReference type="SUPFAM" id="SSF54862">
    <property type="entry name" value="4Fe-4S ferredoxins"/>
    <property type="match status" value="1"/>
</dbReference>
<keyword evidence="6" id="KW-0411">Iron-sulfur</keyword>
<dbReference type="Pfam" id="PF13237">
    <property type="entry name" value="Fer4_10"/>
    <property type="match status" value="1"/>
</dbReference>
<dbReference type="PROSITE" id="PS00198">
    <property type="entry name" value="4FE4S_FER_1"/>
    <property type="match status" value="1"/>
</dbReference>
<evidence type="ECO:0000256" key="1">
    <source>
        <dbReference type="ARBA" id="ARBA00022448"/>
    </source>
</evidence>
<dbReference type="InterPro" id="IPR017900">
    <property type="entry name" value="4Fe4S_Fe_S_CS"/>
</dbReference>
<dbReference type="AlphaFoldDB" id="A0A645G9Z3"/>